<sequence length="53" mass="5926">MPLWIPLLLAVLISSGFGFTVRQLLRHFAAVLLVLWLAGYVTPARELLRPAPQ</sequence>
<gene>
    <name evidence="2" type="ORF">GCM10010334_11610</name>
</gene>
<dbReference type="Proteomes" id="UP000638353">
    <property type="component" value="Unassembled WGS sequence"/>
</dbReference>
<keyword evidence="1" id="KW-1133">Transmembrane helix</keyword>
<organism evidence="2 3">
    <name type="scientific">Streptomyces finlayi</name>
    <dbReference type="NCBI Taxonomy" id="67296"/>
    <lineage>
        <taxon>Bacteria</taxon>
        <taxon>Bacillati</taxon>
        <taxon>Actinomycetota</taxon>
        <taxon>Actinomycetes</taxon>
        <taxon>Kitasatosporales</taxon>
        <taxon>Streptomycetaceae</taxon>
        <taxon>Streptomyces</taxon>
    </lineage>
</organism>
<accession>A0A919C878</accession>
<proteinExistence type="predicted"/>
<protein>
    <submittedName>
        <fullName evidence="2">Uncharacterized protein</fullName>
    </submittedName>
</protein>
<name>A0A919C878_9ACTN</name>
<evidence type="ECO:0000313" key="3">
    <source>
        <dbReference type="Proteomes" id="UP000638353"/>
    </source>
</evidence>
<feature type="transmembrane region" description="Helical" evidence="1">
    <location>
        <begin position="28"/>
        <end position="48"/>
    </location>
</feature>
<dbReference type="EMBL" id="BMVC01000002">
    <property type="protein sequence ID" value="GHC82936.1"/>
    <property type="molecule type" value="Genomic_DNA"/>
</dbReference>
<comment type="caution">
    <text evidence="2">The sequence shown here is derived from an EMBL/GenBank/DDBJ whole genome shotgun (WGS) entry which is preliminary data.</text>
</comment>
<reference evidence="2" key="2">
    <citation type="submission" date="2020-09" db="EMBL/GenBank/DDBJ databases">
        <authorList>
            <person name="Sun Q."/>
            <person name="Ohkuma M."/>
        </authorList>
    </citation>
    <scope>NUCLEOTIDE SEQUENCE</scope>
    <source>
        <strain evidence="2">JCM 4637</strain>
    </source>
</reference>
<dbReference type="AlphaFoldDB" id="A0A919C878"/>
<evidence type="ECO:0000313" key="2">
    <source>
        <dbReference type="EMBL" id="GHC82936.1"/>
    </source>
</evidence>
<reference evidence="2" key="1">
    <citation type="journal article" date="2014" name="Int. J. Syst. Evol. Microbiol.">
        <title>Complete genome sequence of Corynebacterium casei LMG S-19264T (=DSM 44701T), isolated from a smear-ripened cheese.</title>
        <authorList>
            <consortium name="US DOE Joint Genome Institute (JGI-PGF)"/>
            <person name="Walter F."/>
            <person name="Albersmeier A."/>
            <person name="Kalinowski J."/>
            <person name="Ruckert C."/>
        </authorList>
    </citation>
    <scope>NUCLEOTIDE SEQUENCE</scope>
    <source>
        <strain evidence="2">JCM 4637</strain>
    </source>
</reference>
<keyword evidence="1" id="KW-0812">Transmembrane</keyword>
<keyword evidence="1" id="KW-0472">Membrane</keyword>
<dbReference type="RefSeq" id="WP_189822360.1">
    <property type="nucleotide sequence ID" value="NZ_BMVC01000002.1"/>
</dbReference>
<evidence type="ECO:0000256" key="1">
    <source>
        <dbReference type="SAM" id="Phobius"/>
    </source>
</evidence>